<dbReference type="Proteomes" id="UP000231143">
    <property type="component" value="Unassembled WGS sequence"/>
</dbReference>
<accession>A0A2H0DY20</accession>
<gene>
    <name evidence="3" type="ORF">COW81_03205</name>
</gene>
<keyword evidence="2" id="KW-0812">Transmembrane</keyword>
<proteinExistence type="predicted"/>
<evidence type="ECO:0000313" key="3">
    <source>
        <dbReference type="EMBL" id="PIP86891.1"/>
    </source>
</evidence>
<feature type="transmembrane region" description="Helical" evidence="2">
    <location>
        <begin position="42"/>
        <end position="60"/>
    </location>
</feature>
<evidence type="ECO:0000256" key="2">
    <source>
        <dbReference type="SAM" id="Phobius"/>
    </source>
</evidence>
<dbReference type="AlphaFoldDB" id="A0A2H0DY20"/>
<evidence type="ECO:0000256" key="1">
    <source>
        <dbReference type="SAM" id="MobiDB-lite"/>
    </source>
</evidence>
<dbReference type="EMBL" id="PCTT01000043">
    <property type="protein sequence ID" value="PIP86891.1"/>
    <property type="molecule type" value="Genomic_DNA"/>
</dbReference>
<organism evidence="3 4">
    <name type="scientific">Candidatus Campbellbacteria bacterium CG22_combo_CG10-13_8_21_14_all_36_13</name>
    <dbReference type="NCBI Taxonomy" id="1974529"/>
    <lineage>
        <taxon>Bacteria</taxon>
        <taxon>Candidatus Campbelliibacteriota</taxon>
    </lineage>
</organism>
<keyword evidence="2" id="KW-1133">Transmembrane helix</keyword>
<protein>
    <submittedName>
        <fullName evidence="3">Uncharacterized protein</fullName>
    </submittedName>
</protein>
<name>A0A2H0DY20_9BACT</name>
<keyword evidence="2" id="KW-0472">Membrane</keyword>
<feature type="region of interest" description="Disordered" evidence="1">
    <location>
        <begin position="62"/>
        <end position="81"/>
    </location>
</feature>
<reference evidence="3 4" key="1">
    <citation type="submission" date="2017-09" db="EMBL/GenBank/DDBJ databases">
        <title>Depth-based differentiation of microbial function through sediment-hosted aquifers and enrichment of novel symbionts in the deep terrestrial subsurface.</title>
        <authorList>
            <person name="Probst A.J."/>
            <person name="Ladd B."/>
            <person name="Jarett J.K."/>
            <person name="Geller-Mcgrath D.E."/>
            <person name="Sieber C.M."/>
            <person name="Emerson J.B."/>
            <person name="Anantharaman K."/>
            <person name="Thomas B.C."/>
            <person name="Malmstrom R."/>
            <person name="Stieglmeier M."/>
            <person name="Klingl A."/>
            <person name="Woyke T."/>
            <person name="Ryan C.M."/>
            <person name="Banfield J.F."/>
        </authorList>
    </citation>
    <scope>NUCLEOTIDE SEQUENCE [LARGE SCALE GENOMIC DNA]</scope>
    <source>
        <strain evidence="3">CG22_combo_CG10-13_8_21_14_all_36_13</strain>
    </source>
</reference>
<comment type="caution">
    <text evidence="3">The sequence shown here is derived from an EMBL/GenBank/DDBJ whole genome shotgun (WGS) entry which is preliminary data.</text>
</comment>
<evidence type="ECO:0000313" key="4">
    <source>
        <dbReference type="Proteomes" id="UP000231143"/>
    </source>
</evidence>
<sequence length="81" mass="9078">MSVQFEQPKYTPQYSFDKPPTGFVGLLIKWGVAKDKRGAQKILLIVLCITVLITFFVIFSDSGQPKDDTLPEDDPLILMSS</sequence>